<sequence length="349" mass="37337">MSEKGAFIRFMVTGALALAGLVLPAGTAGATDLPRRDVLGLDVQGRDVQSRDLLDRDLQSPGRQSADPQSRDTQPRNAQARNASSSVVQSSAAHSSDVQRSDTQSRTLQGRDFQGRGFDTCQAPDLATMDAWIAHSDYRAAGIYFGGRARACKSQVHLTPSWVRRTTAAGWSLLPIYVGSQSPCVAGANKNPYRIDTARPTAQGADEAQDAVERAQALGLDPGSALYLDMEAYDIGNGPCASATLKFVRSWDTGVTAAGYIPGFYSSADSGIRQMARARAAGTTQLPQALWYARWGVPPTLTAEPSLDPDTWTPHRRVHQYHGAVTETHGGRSLTIDRDLLDAPVAVVG</sequence>
<dbReference type="EMBL" id="FNIE01000002">
    <property type="protein sequence ID" value="SDN00231.1"/>
    <property type="molecule type" value="Genomic_DNA"/>
</dbReference>
<dbReference type="InterPro" id="IPR015020">
    <property type="entry name" value="Rv2525c-like_Glyco_Hydro-like"/>
</dbReference>
<dbReference type="AlphaFoldDB" id="A0A1G9XUS1"/>
<dbReference type="InterPro" id="IPR017853">
    <property type="entry name" value="GH"/>
</dbReference>
<keyword evidence="5" id="KW-1185">Reference proteome</keyword>
<dbReference type="STRING" id="310781.SAMN05216259_102277"/>
<dbReference type="SUPFAM" id="SSF51445">
    <property type="entry name" value="(Trans)glycosidases"/>
    <property type="match status" value="1"/>
</dbReference>
<name>A0A1G9XUS1_9ACTN</name>
<feature type="signal peptide" evidence="2">
    <location>
        <begin position="1"/>
        <end position="30"/>
    </location>
</feature>
<dbReference type="Pfam" id="PF08924">
    <property type="entry name" value="Rv2525c_GlyHyd-like"/>
    <property type="match status" value="1"/>
</dbReference>
<evidence type="ECO:0000259" key="3">
    <source>
        <dbReference type="Pfam" id="PF08924"/>
    </source>
</evidence>
<reference evidence="4 5" key="1">
    <citation type="submission" date="2016-10" db="EMBL/GenBank/DDBJ databases">
        <authorList>
            <person name="de Groot N.N."/>
        </authorList>
    </citation>
    <scope>NUCLEOTIDE SEQUENCE [LARGE SCALE GENOMIC DNA]</scope>
    <source>
        <strain evidence="4 5">CGMCC 4.2022</strain>
    </source>
</reference>
<feature type="domain" description="Rv2525c-like glycoside hydrolase-like" evidence="3">
    <location>
        <begin position="131"/>
        <end position="340"/>
    </location>
</feature>
<dbReference type="RefSeq" id="WP_245771154.1">
    <property type="nucleotide sequence ID" value="NZ_FNIE01000002.1"/>
</dbReference>
<dbReference type="Gene3D" id="3.20.20.80">
    <property type="entry name" value="Glycosidases"/>
    <property type="match status" value="1"/>
</dbReference>
<feature type="compositionally biased region" description="Low complexity" evidence="1">
    <location>
        <begin position="76"/>
        <end position="96"/>
    </location>
</feature>
<protein>
    <recommendedName>
        <fullName evidence="3">Rv2525c-like glycoside hydrolase-like domain-containing protein</fullName>
    </recommendedName>
</protein>
<gene>
    <name evidence="4" type="ORF">SAMN05216259_102277</name>
</gene>
<evidence type="ECO:0000313" key="5">
    <source>
        <dbReference type="Proteomes" id="UP000199341"/>
    </source>
</evidence>
<evidence type="ECO:0000313" key="4">
    <source>
        <dbReference type="EMBL" id="SDN00231.1"/>
    </source>
</evidence>
<feature type="region of interest" description="Disordered" evidence="1">
    <location>
        <begin position="50"/>
        <end position="117"/>
    </location>
</feature>
<proteinExistence type="predicted"/>
<accession>A0A1G9XUS1</accession>
<keyword evidence="2" id="KW-0732">Signal</keyword>
<organism evidence="4 5">
    <name type="scientific">Actinacidiphila guanduensis</name>
    <dbReference type="NCBI Taxonomy" id="310781"/>
    <lineage>
        <taxon>Bacteria</taxon>
        <taxon>Bacillati</taxon>
        <taxon>Actinomycetota</taxon>
        <taxon>Actinomycetes</taxon>
        <taxon>Kitasatosporales</taxon>
        <taxon>Streptomycetaceae</taxon>
        <taxon>Actinacidiphila</taxon>
    </lineage>
</organism>
<feature type="chain" id="PRO_5011432955" description="Rv2525c-like glycoside hydrolase-like domain-containing protein" evidence="2">
    <location>
        <begin position="31"/>
        <end position="349"/>
    </location>
</feature>
<dbReference type="Proteomes" id="UP000199341">
    <property type="component" value="Unassembled WGS sequence"/>
</dbReference>
<evidence type="ECO:0000256" key="1">
    <source>
        <dbReference type="SAM" id="MobiDB-lite"/>
    </source>
</evidence>
<evidence type="ECO:0000256" key="2">
    <source>
        <dbReference type="SAM" id="SignalP"/>
    </source>
</evidence>